<organism evidence="1 2">
    <name type="scientific">Floridaenema aerugineum BLCC-F46</name>
    <dbReference type="NCBI Taxonomy" id="3153654"/>
    <lineage>
        <taxon>Bacteria</taxon>
        <taxon>Bacillati</taxon>
        <taxon>Cyanobacteriota</taxon>
        <taxon>Cyanophyceae</taxon>
        <taxon>Oscillatoriophycideae</taxon>
        <taxon>Aerosakkonematales</taxon>
        <taxon>Aerosakkonemataceae</taxon>
        <taxon>Floridanema</taxon>
        <taxon>Floridanema aerugineum</taxon>
    </lineage>
</organism>
<proteinExistence type="predicted"/>
<accession>A0ABV4X6Z8</accession>
<protein>
    <submittedName>
        <fullName evidence="1">Uncharacterized protein</fullName>
    </submittedName>
</protein>
<dbReference type="EMBL" id="JBHFNQ010000108">
    <property type="protein sequence ID" value="MFB2877963.1"/>
    <property type="molecule type" value="Genomic_DNA"/>
</dbReference>
<evidence type="ECO:0000313" key="2">
    <source>
        <dbReference type="Proteomes" id="UP001576774"/>
    </source>
</evidence>
<sequence>MQYPVVVFIYLVNLKARLFHIKKERSLTVEKRSLFLITIYLSN</sequence>
<keyword evidence="2" id="KW-1185">Reference proteome</keyword>
<gene>
    <name evidence="1" type="ORF">ACE1CC_14015</name>
</gene>
<dbReference type="Proteomes" id="UP001576774">
    <property type="component" value="Unassembled WGS sequence"/>
</dbReference>
<dbReference type="RefSeq" id="WP_413271050.1">
    <property type="nucleotide sequence ID" value="NZ_JBHFNQ010000108.1"/>
</dbReference>
<evidence type="ECO:0000313" key="1">
    <source>
        <dbReference type="EMBL" id="MFB2877963.1"/>
    </source>
</evidence>
<comment type="caution">
    <text evidence="1">The sequence shown here is derived from an EMBL/GenBank/DDBJ whole genome shotgun (WGS) entry which is preliminary data.</text>
</comment>
<name>A0ABV4X6Z8_9CYAN</name>
<reference evidence="1 2" key="1">
    <citation type="submission" date="2024-09" db="EMBL/GenBank/DDBJ databases">
        <title>Floridaenema gen nov. (Aerosakkonemataceae, Aerosakkonematales ord. nov., Cyanobacteria) from benthic tropical and subtropical fresh waters, with the description of four new species.</title>
        <authorList>
            <person name="Moretto J.A."/>
            <person name="Berthold D.E."/>
            <person name="Lefler F.W."/>
            <person name="Huang I.-S."/>
            <person name="Laughinghouse H. IV."/>
        </authorList>
    </citation>
    <scope>NUCLEOTIDE SEQUENCE [LARGE SCALE GENOMIC DNA]</scope>
    <source>
        <strain evidence="1 2">BLCC-F46</strain>
    </source>
</reference>